<proteinExistence type="predicted"/>
<keyword evidence="3" id="KW-1185">Reference proteome</keyword>
<evidence type="ECO:0000313" key="2">
    <source>
        <dbReference type="EMBL" id="CAK0837836.1"/>
    </source>
</evidence>
<organism evidence="2 3">
    <name type="scientific">Prorocentrum cordatum</name>
    <dbReference type="NCBI Taxonomy" id="2364126"/>
    <lineage>
        <taxon>Eukaryota</taxon>
        <taxon>Sar</taxon>
        <taxon>Alveolata</taxon>
        <taxon>Dinophyceae</taxon>
        <taxon>Prorocentrales</taxon>
        <taxon>Prorocentraceae</taxon>
        <taxon>Prorocentrum</taxon>
    </lineage>
</organism>
<feature type="compositionally biased region" description="Low complexity" evidence="1">
    <location>
        <begin position="135"/>
        <end position="150"/>
    </location>
</feature>
<feature type="compositionally biased region" description="Polar residues" evidence="1">
    <location>
        <begin position="1"/>
        <end position="15"/>
    </location>
</feature>
<dbReference type="Proteomes" id="UP001189429">
    <property type="component" value="Unassembled WGS sequence"/>
</dbReference>
<sequence length="168" mass="16910">MKNGRTQTKGLSPPSSCGPAGATARPGLTGSSYARCPGRAPRRPRAGGSREPPRAPAPCQRPRGPGSPLACRRVRRGPEPPTPDAGANIAHGLPASETRVGAPAWLREGRGGGGGGGRRRRNGGRGTGKPHAPAARRGTSTSGGARGTQSCPGAQHAARSALAMELNP</sequence>
<gene>
    <name evidence="2" type="ORF">PCOR1329_LOCUS33929</name>
</gene>
<accession>A0ABN9SYY6</accession>
<feature type="region of interest" description="Disordered" evidence="1">
    <location>
        <begin position="1"/>
        <end position="168"/>
    </location>
</feature>
<reference evidence="2" key="1">
    <citation type="submission" date="2023-10" db="EMBL/GenBank/DDBJ databases">
        <authorList>
            <person name="Chen Y."/>
            <person name="Shah S."/>
            <person name="Dougan E. K."/>
            <person name="Thang M."/>
            <person name="Chan C."/>
        </authorList>
    </citation>
    <scope>NUCLEOTIDE SEQUENCE [LARGE SCALE GENOMIC DNA]</scope>
</reference>
<protein>
    <submittedName>
        <fullName evidence="2">Uncharacterized protein</fullName>
    </submittedName>
</protein>
<dbReference type="EMBL" id="CAUYUJ010014179">
    <property type="protein sequence ID" value="CAK0837836.1"/>
    <property type="molecule type" value="Genomic_DNA"/>
</dbReference>
<name>A0ABN9SYY6_9DINO</name>
<evidence type="ECO:0000256" key="1">
    <source>
        <dbReference type="SAM" id="MobiDB-lite"/>
    </source>
</evidence>
<evidence type="ECO:0000313" key="3">
    <source>
        <dbReference type="Proteomes" id="UP001189429"/>
    </source>
</evidence>
<feature type="compositionally biased region" description="Low complexity" evidence="1">
    <location>
        <begin position="57"/>
        <end position="66"/>
    </location>
</feature>
<comment type="caution">
    <text evidence="2">The sequence shown here is derived from an EMBL/GenBank/DDBJ whole genome shotgun (WGS) entry which is preliminary data.</text>
</comment>